<feature type="domain" description="SWIM-type" evidence="3">
    <location>
        <begin position="85"/>
        <end position="118"/>
    </location>
</feature>
<sequence>MAIESLVTKRKNGQDWVKGKHTVTPRAKKMFDKQIWRAAVCSVRRSTDSIFYVDDIVGDTDKGDADITRANHQREKRNDHRQVTYTVDLESGSCTRCADRHHIQLPCRHLVAALYSRNGCPSSNAGAYKFFHPAFTVTSYVQAFANVSISMPFVPALLLNTNVRPPPLCNQAGKSSSHKQRDVARREKRIPSRGEPRGPRSKQIQTTSPPHKIESENVAASMRDFFNEEIRSAEKKKKSQVHMQPL</sequence>
<dbReference type="InterPro" id="IPR007527">
    <property type="entry name" value="Znf_SWIM"/>
</dbReference>
<dbReference type="PROSITE" id="PS50966">
    <property type="entry name" value="ZF_SWIM"/>
    <property type="match status" value="1"/>
</dbReference>
<dbReference type="OrthoDB" id="128041at2759"/>
<evidence type="ECO:0000313" key="4">
    <source>
        <dbReference type="EMBL" id="KUF85571.1"/>
    </source>
</evidence>
<dbReference type="Proteomes" id="UP000052943">
    <property type="component" value="Unassembled WGS sequence"/>
</dbReference>
<evidence type="ECO:0000256" key="2">
    <source>
        <dbReference type="SAM" id="MobiDB-lite"/>
    </source>
</evidence>
<proteinExistence type="predicted"/>
<keyword evidence="1" id="KW-0862">Zinc</keyword>
<evidence type="ECO:0000256" key="1">
    <source>
        <dbReference type="PROSITE-ProRule" id="PRU00325"/>
    </source>
</evidence>
<protein>
    <recommendedName>
        <fullName evidence="3">SWIM-type domain-containing protein</fullName>
    </recommendedName>
</protein>
<keyword evidence="1" id="KW-0479">Metal-binding</keyword>
<evidence type="ECO:0000259" key="3">
    <source>
        <dbReference type="PROSITE" id="PS50966"/>
    </source>
</evidence>
<reference evidence="4 5" key="1">
    <citation type="submission" date="2015-11" db="EMBL/GenBank/DDBJ databases">
        <title>Genomes and virulence difference between two physiological races of Phytophthora nicotianae.</title>
        <authorList>
            <person name="Liu H."/>
            <person name="Ma X."/>
            <person name="Yu H."/>
            <person name="Fang D."/>
            <person name="Li Y."/>
            <person name="Wang X."/>
            <person name="Wang W."/>
            <person name="Dong Y."/>
            <person name="Xiao B."/>
        </authorList>
    </citation>
    <scope>NUCLEOTIDE SEQUENCE [LARGE SCALE GENOMIC DNA]</scope>
    <source>
        <strain evidence="5">race 0</strain>
    </source>
</reference>
<comment type="caution">
    <text evidence="4">The sequence shown here is derived from an EMBL/GenBank/DDBJ whole genome shotgun (WGS) entry which is preliminary data.</text>
</comment>
<gene>
    <name evidence="4" type="ORF">AM587_10000693</name>
</gene>
<dbReference type="GO" id="GO:0008270">
    <property type="term" value="F:zinc ion binding"/>
    <property type="evidence" value="ECO:0007669"/>
    <property type="project" value="UniProtKB-KW"/>
</dbReference>
<organism evidence="4 5">
    <name type="scientific">Phytophthora nicotianae</name>
    <name type="common">Potato buckeye rot agent</name>
    <name type="synonym">Phytophthora parasitica</name>
    <dbReference type="NCBI Taxonomy" id="4792"/>
    <lineage>
        <taxon>Eukaryota</taxon>
        <taxon>Sar</taxon>
        <taxon>Stramenopiles</taxon>
        <taxon>Oomycota</taxon>
        <taxon>Peronosporomycetes</taxon>
        <taxon>Peronosporales</taxon>
        <taxon>Peronosporaceae</taxon>
        <taxon>Phytophthora</taxon>
    </lineage>
</organism>
<keyword evidence="1" id="KW-0863">Zinc-finger</keyword>
<accession>A0A0W8CNA1</accession>
<name>A0A0W8CNA1_PHYNI</name>
<evidence type="ECO:0000313" key="5">
    <source>
        <dbReference type="Proteomes" id="UP000052943"/>
    </source>
</evidence>
<dbReference type="AlphaFoldDB" id="A0A0W8CNA1"/>
<feature type="compositionally biased region" description="Basic and acidic residues" evidence="2">
    <location>
        <begin position="179"/>
        <end position="198"/>
    </location>
</feature>
<feature type="region of interest" description="Disordered" evidence="2">
    <location>
        <begin position="168"/>
        <end position="246"/>
    </location>
</feature>
<dbReference type="EMBL" id="LNFO01002480">
    <property type="protein sequence ID" value="KUF85571.1"/>
    <property type="molecule type" value="Genomic_DNA"/>
</dbReference>